<organism evidence="1 2">
    <name type="scientific">Patiriisocius marinistellae</name>
    <dbReference type="NCBI Taxonomy" id="2494560"/>
    <lineage>
        <taxon>Bacteria</taxon>
        <taxon>Pseudomonadati</taxon>
        <taxon>Bacteroidota</taxon>
        <taxon>Flavobacteriia</taxon>
        <taxon>Flavobacteriales</taxon>
        <taxon>Flavobacteriaceae</taxon>
        <taxon>Patiriisocius</taxon>
    </lineage>
</organism>
<evidence type="ECO:0000313" key="2">
    <source>
        <dbReference type="Proteomes" id="UP000326994"/>
    </source>
</evidence>
<dbReference type="RefSeq" id="WP_151893507.1">
    <property type="nucleotide sequence ID" value="NZ_BKCF01000001.1"/>
</dbReference>
<sequence length="116" mass="13338">MSNKEIFKDKVVILLSQQTDVKSNVIEIQDFVEKGKPFIPVFTSKEKMMESTQGSELPFPKYKIEGLFLLGMMNGNEILRVNPGLKDEAYFIASDLKEEFLDDIEKLMKEVNSKNK</sequence>
<reference evidence="1 2" key="1">
    <citation type="submission" date="2019-08" db="EMBL/GenBank/DDBJ databases">
        <title>Ulvibacter marinistellae sp. nov., isolated from a starfish, Patiria pectinifera.</title>
        <authorList>
            <person name="Kawano K."/>
            <person name="Ushijima N."/>
            <person name="Kihara M."/>
            <person name="Itoh H."/>
        </authorList>
    </citation>
    <scope>NUCLEOTIDE SEQUENCE [LARGE SCALE GENOMIC DNA]</scope>
    <source>
        <strain evidence="1 2">KK4</strain>
    </source>
</reference>
<proteinExistence type="predicted"/>
<dbReference type="EMBL" id="BKCF01000001">
    <property type="protein sequence ID" value="GEQ85599.1"/>
    <property type="molecule type" value="Genomic_DNA"/>
</dbReference>
<evidence type="ECO:0000313" key="1">
    <source>
        <dbReference type="EMBL" id="GEQ85599.1"/>
    </source>
</evidence>
<accession>A0A5J4FZI2</accession>
<keyword evidence="2" id="KW-1185">Reference proteome</keyword>
<protein>
    <submittedName>
        <fullName evidence="1">Uncharacterized protein</fullName>
    </submittedName>
</protein>
<gene>
    <name evidence="1" type="ORF">ULMS_11070</name>
</gene>
<comment type="caution">
    <text evidence="1">The sequence shown here is derived from an EMBL/GenBank/DDBJ whole genome shotgun (WGS) entry which is preliminary data.</text>
</comment>
<dbReference type="OrthoDB" id="1161519at2"/>
<name>A0A5J4FZI2_9FLAO</name>
<dbReference type="AlphaFoldDB" id="A0A5J4FZI2"/>
<dbReference type="Proteomes" id="UP000326994">
    <property type="component" value="Unassembled WGS sequence"/>
</dbReference>